<feature type="domain" description="Peptidase C14 caspase" evidence="2">
    <location>
        <begin position="3"/>
        <end position="369"/>
    </location>
</feature>
<dbReference type="GO" id="GO:0004197">
    <property type="term" value="F:cysteine-type endopeptidase activity"/>
    <property type="evidence" value="ECO:0007669"/>
    <property type="project" value="InterPro"/>
</dbReference>
<dbReference type="AlphaFoldDB" id="A0A8T2CK35"/>
<keyword evidence="4" id="KW-1185">Reference proteome</keyword>
<protein>
    <recommendedName>
        <fullName evidence="2">Peptidase C14 caspase domain-containing protein</fullName>
    </recommendedName>
</protein>
<dbReference type="InterPro" id="IPR011600">
    <property type="entry name" value="Pept_C14_caspase"/>
</dbReference>
<proteinExistence type="inferred from homology"/>
<dbReference type="PANTHER" id="PTHR48104">
    <property type="entry name" value="METACASPASE-4"/>
    <property type="match status" value="1"/>
</dbReference>
<dbReference type="GO" id="GO:0005737">
    <property type="term" value="C:cytoplasm"/>
    <property type="evidence" value="ECO:0007669"/>
    <property type="project" value="TreeGrafter"/>
</dbReference>
<dbReference type="PANTHER" id="PTHR48104:SF18">
    <property type="entry name" value="METACASPASE-8"/>
    <property type="match status" value="1"/>
</dbReference>
<dbReference type="Proteomes" id="UP000694251">
    <property type="component" value="Chromosome 6"/>
</dbReference>
<comment type="similarity">
    <text evidence="1">Belongs to the peptidase C14B family.</text>
</comment>
<evidence type="ECO:0000259" key="2">
    <source>
        <dbReference type="Pfam" id="PF00656"/>
    </source>
</evidence>
<dbReference type="Pfam" id="PF00656">
    <property type="entry name" value="Peptidase_C14"/>
    <property type="match status" value="1"/>
</dbReference>
<reference evidence="3 4" key="1">
    <citation type="submission" date="2020-12" db="EMBL/GenBank/DDBJ databases">
        <title>Concerted genomic and epigenomic changes stabilize Arabidopsis allopolyploids.</title>
        <authorList>
            <person name="Chen Z."/>
        </authorList>
    </citation>
    <scope>NUCLEOTIDE SEQUENCE [LARGE SCALE GENOMIC DNA]</scope>
    <source>
        <strain evidence="3">As9502</strain>
        <tissue evidence="3">Leaf</tissue>
    </source>
</reference>
<name>A0A8T2CK35_ARASU</name>
<evidence type="ECO:0000256" key="1">
    <source>
        <dbReference type="ARBA" id="ARBA00009005"/>
    </source>
</evidence>
<evidence type="ECO:0000313" key="4">
    <source>
        <dbReference type="Proteomes" id="UP000694251"/>
    </source>
</evidence>
<gene>
    <name evidence="3" type="ORF">ISN44_As06g016340</name>
</gene>
<sequence>MGKKAVLIGINYPGTAVELRGCVNDVRRMQKCLIELYGFANEDITILIDTDKSCIQPTGKNICDELTRLIASGQSGDFLVFHYSGHGTRLPPGIGELGDSTGFDECITPCDMNLIKDHEFREMVASVKEGCQLTIISDSCHSGGLIEEVKEQIGESHVKPMKEVKEHIEESHVKPPKLGIASYLLSIVMDFLGTCGISKSQRNRGGGQESFSGEIELESHETFDIKTRYLPFESYVSLLKQQTGQTNIEPRRIRQTLLKLFGEDSSPSHQRGLSDLGNCEVNAGDSGAPGSIADKGILLSGCQTDQRSEDVYVTRTGKAYGAFSDAIQTILSAARDEKKKITNKELVMKARVFLKQRGFSQRPGLYCHDRYVNKPFIC</sequence>
<dbReference type="OrthoDB" id="3223806at2759"/>
<evidence type="ECO:0000313" key="3">
    <source>
        <dbReference type="EMBL" id="KAG7597244.1"/>
    </source>
</evidence>
<comment type="caution">
    <text evidence="3">The sequence shown here is derived from an EMBL/GenBank/DDBJ whole genome shotgun (WGS) entry which is preliminary data.</text>
</comment>
<accession>A0A8T2CK35</accession>
<dbReference type="GO" id="GO:0006508">
    <property type="term" value="P:proteolysis"/>
    <property type="evidence" value="ECO:0007669"/>
    <property type="project" value="InterPro"/>
</dbReference>
<organism evidence="3 4">
    <name type="scientific">Arabidopsis suecica</name>
    <name type="common">Swedish thale-cress</name>
    <name type="synonym">Cardaminopsis suecica</name>
    <dbReference type="NCBI Taxonomy" id="45249"/>
    <lineage>
        <taxon>Eukaryota</taxon>
        <taxon>Viridiplantae</taxon>
        <taxon>Streptophyta</taxon>
        <taxon>Embryophyta</taxon>
        <taxon>Tracheophyta</taxon>
        <taxon>Spermatophyta</taxon>
        <taxon>Magnoliopsida</taxon>
        <taxon>eudicotyledons</taxon>
        <taxon>Gunneridae</taxon>
        <taxon>Pentapetalae</taxon>
        <taxon>rosids</taxon>
        <taxon>malvids</taxon>
        <taxon>Brassicales</taxon>
        <taxon>Brassicaceae</taxon>
        <taxon>Camelineae</taxon>
        <taxon>Arabidopsis</taxon>
    </lineage>
</organism>
<dbReference type="EMBL" id="JAEFBJ010000006">
    <property type="protein sequence ID" value="KAG7597244.1"/>
    <property type="molecule type" value="Genomic_DNA"/>
</dbReference>
<dbReference type="InterPro" id="IPR050452">
    <property type="entry name" value="Metacaspase"/>
</dbReference>